<dbReference type="EMBL" id="FJUY01000007">
    <property type="protein sequence ID" value="CZT19198.1"/>
    <property type="molecule type" value="Genomic_DNA"/>
</dbReference>
<keyword evidence="1" id="KW-1133">Transmembrane helix</keyword>
<name>A0A2D3UVB0_9PEZI</name>
<protein>
    <recommendedName>
        <fullName evidence="2">Heterokaryon incompatibility domain-containing protein</fullName>
    </recommendedName>
</protein>
<dbReference type="Proteomes" id="UP000225277">
    <property type="component" value="Unassembled WGS sequence"/>
</dbReference>
<accession>A0A2D3UVB0</accession>
<dbReference type="RefSeq" id="XP_023626088.1">
    <property type="nucleotide sequence ID" value="XM_023770320.1"/>
</dbReference>
<evidence type="ECO:0000313" key="3">
    <source>
        <dbReference type="EMBL" id="CZT19198.1"/>
    </source>
</evidence>
<feature type="transmembrane region" description="Helical" evidence="1">
    <location>
        <begin position="306"/>
        <end position="327"/>
    </location>
</feature>
<gene>
    <name evidence="3" type="ORF">RCC_05044</name>
</gene>
<dbReference type="PANTHER" id="PTHR24148">
    <property type="entry name" value="ANKYRIN REPEAT DOMAIN-CONTAINING PROTEIN 39 HOMOLOG-RELATED"/>
    <property type="match status" value="1"/>
</dbReference>
<keyword evidence="1" id="KW-0812">Transmembrane</keyword>
<feature type="domain" description="Heterokaryon incompatibility" evidence="2">
    <location>
        <begin position="80"/>
        <end position="230"/>
    </location>
</feature>
<evidence type="ECO:0000256" key="1">
    <source>
        <dbReference type="SAM" id="Phobius"/>
    </source>
</evidence>
<sequence length="771" mass="88407">MEDFLCGKRTVPYTSIESILQATAGMATASFERANYPYTPLNEGEIRILGVDRTGRGDHKMFSHVPLLYLSDDAQSDHWALSYTWGDTAATKEIRIDGHTAHISHSLHDALAAIVKAHMWQNMRLNKPGSRYLLLWADQICINQDDIAEKNRQVAMMTQIYQKAELVLVWLPSGRKHRNCGTSTWLRWLCGDGKPRGTSRVREPETAERWDQILDIVQNTWWGRAWIYQEFMLGKKVTFLVDTHLISWTQLRALLQFYQAELTLSADVENGEHDTAKQKLAQDWPRSFFFRCHLCHRVKGIWLLQLLFRDPSIWWTLLLCLLTLWFLPEGMWRKTVAYVIASNTCHSRRSILNFYSKISRCECVVGPDDNPTASYCPRLARWKQRDFYYKWLLSIMIDRVSWWQVYMIFLHGFVGMILAAYGHTQMGKFQFGISLMAASNIWMAKLPEREYNDSTAEIIRLPECSSWENIDVQTRRFWKLALSILDQRAAGPASLTLSTVIEHARITRSSDPRDKVYAFLGLMGFAAYQFNVDYAKSNKIEDVLTEAAEQIVAVDGRLDFLRLAIEDRANGFDDGELPSWVPNWSRPRVVPRSSENHHTSLEDLKTQLDGFRKDMPWVCRFIAHRSGYTNPAITFRTLRNGRRVLQVQALQIDTLGRAVDRYIFFGQRFGHADISPSNTRVFAGDEVWLVLGSEMLLILRNTRLISASEYVFGTTNTRIVAENLPRAAGALRTATYKLVGEAMTFATLADFAQTLTGGQGGKALPQVISIR</sequence>
<reference evidence="3 4" key="1">
    <citation type="submission" date="2016-03" db="EMBL/GenBank/DDBJ databases">
        <authorList>
            <person name="Ploux O."/>
        </authorList>
    </citation>
    <scope>NUCLEOTIDE SEQUENCE [LARGE SCALE GENOMIC DNA]</scope>
    <source>
        <strain evidence="3 4">URUG2</strain>
    </source>
</reference>
<dbReference type="GeneID" id="35600212"/>
<dbReference type="AlphaFoldDB" id="A0A2D3UVB0"/>
<dbReference type="InterPro" id="IPR010730">
    <property type="entry name" value="HET"/>
</dbReference>
<evidence type="ECO:0000313" key="4">
    <source>
        <dbReference type="Proteomes" id="UP000225277"/>
    </source>
</evidence>
<proteinExistence type="predicted"/>
<keyword evidence="4" id="KW-1185">Reference proteome</keyword>
<organism evidence="3 4">
    <name type="scientific">Ramularia collo-cygni</name>
    <dbReference type="NCBI Taxonomy" id="112498"/>
    <lineage>
        <taxon>Eukaryota</taxon>
        <taxon>Fungi</taxon>
        <taxon>Dikarya</taxon>
        <taxon>Ascomycota</taxon>
        <taxon>Pezizomycotina</taxon>
        <taxon>Dothideomycetes</taxon>
        <taxon>Dothideomycetidae</taxon>
        <taxon>Mycosphaerellales</taxon>
        <taxon>Mycosphaerellaceae</taxon>
        <taxon>Ramularia</taxon>
    </lineage>
</organism>
<dbReference type="OrthoDB" id="3477286at2759"/>
<keyword evidence="1" id="KW-0472">Membrane</keyword>
<dbReference type="Pfam" id="PF06985">
    <property type="entry name" value="HET"/>
    <property type="match status" value="1"/>
</dbReference>
<dbReference type="STRING" id="112498.A0A2D3UVB0"/>
<dbReference type="InterPro" id="IPR052895">
    <property type="entry name" value="HetReg/Transcr_Mod"/>
</dbReference>
<feature type="transmembrane region" description="Helical" evidence="1">
    <location>
        <begin position="401"/>
        <end position="421"/>
    </location>
</feature>
<evidence type="ECO:0000259" key="2">
    <source>
        <dbReference type="Pfam" id="PF06985"/>
    </source>
</evidence>
<dbReference type="PANTHER" id="PTHR24148:SF64">
    <property type="entry name" value="HETEROKARYON INCOMPATIBILITY DOMAIN-CONTAINING PROTEIN"/>
    <property type="match status" value="1"/>
</dbReference>